<accession>A0AAE4BUS1</accession>
<keyword evidence="1" id="KW-1133">Transmembrane helix</keyword>
<reference evidence="2" key="1">
    <citation type="submission" date="2023-07" db="EMBL/GenBank/DDBJ databases">
        <title>Genomic Encyclopedia of Type Strains, Phase IV (KMG-IV): sequencing the most valuable type-strain genomes for metagenomic binning, comparative biology and taxonomic classification.</title>
        <authorList>
            <person name="Goeker M."/>
        </authorList>
    </citation>
    <scope>NUCLEOTIDE SEQUENCE</scope>
    <source>
        <strain evidence="2">DSM 26174</strain>
    </source>
</reference>
<dbReference type="RefSeq" id="WP_309942052.1">
    <property type="nucleotide sequence ID" value="NZ_AP025306.1"/>
</dbReference>
<feature type="transmembrane region" description="Helical" evidence="1">
    <location>
        <begin position="6"/>
        <end position="27"/>
    </location>
</feature>
<dbReference type="AlphaFoldDB" id="A0AAE4BUS1"/>
<evidence type="ECO:0000313" key="3">
    <source>
        <dbReference type="Proteomes" id="UP001185092"/>
    </source>
</evidence>
<keyword evidence="3" id="KW-1185">Reference proteome</keyword>
<evidence type="ECO:0008006" key="4">
    <source>
        <dbReference type="Google" id="ProtNLM"/>
    </source>
</evidence>
<sequence>MEDKSWRVFCFFSFLFVLFLLFFTLSLQMKLPHRLFGEKATAVVKHTWSSKGEKRGGRGGRNTSSGSPGVFASFEIWNEESDKMEEVSKVIYTDQVTDYKKGDLIEIRHYGDFICLEEDLNYGSSFLFGLLFVIPIALLMGMLCLDAIFNGNPLNAIGKFLSKRLKVKVDVHEG</sequence>
<organism evidence="2 3">
    <name type="scientific">Aureibacter tunicatorum</name>
    <dbReference type="NCBI Taxonomy" id="866807"/>
    <lineage>
        <taxon>Bacteria</taxon>
        <taxon>Pseudomonadati</taxon>
        <taxon>Bacteroidota</taxon>
        <taxon>Cytophagia</taxon>
        <taxon>Cytophagales</taxon>
        <taxon>Persicobacteraceae</taxon>
        <taxon>Aureibacter</taxon>
    </lineage>
</organism>
<dbReference type="Proteomes" id="UP001185092">
    <property type="component" value="Unassembled WGS sequence"/>
</dbReference>
<evidence type="ECO:0000313" key="2">
    <source>
        <dbReference type="EMBL" id="MDR6241360.1"/>
    </source>
</evidence>
<proteinExistence type="predicted"/>
<feature type="transmembrane region" description="Helical" evidence="1">
    <location>
        <begin position="126"/>
        <end position="149"/>
    </location>
</feature>
<gene>
    <name evidence="2" type="ORF">HNQ88_004447</name>
</gene>
<comment type="caution">
    <text evidence="2">The sequence shown here is derived from an EMBL/GenBank/DDBJ whole genome shotgun (WGS) entry which is preliminary data.</text>
</comment>
<keyword evidence="1" id="KW-0812">Transmembrane</keyword>
<dbReference type="EMBL" id="JAVDQD010000008">
    <property type="protein sequence ID" value="MDR6241360.1"/>
    <property type="molecule type" value="Genomic_DNA"/>
</dbReference>
<protein>
    <recommendedName>
        <fullName evidence="4">DUF3592 domain-containing protein</fullName>
    </recommendedName>
</protein>
<keyword evidence="1" id="KW-0472">Membrane</keyword>
<name>A0AAE4BUS1_9BACT</name>
<evidence type="ECO:0000256" key="1">
    <source>
        <dbReference type="SAM" id="Phobius"/>
    </source>
</evidence>